<gene>
    <name evidence="2" type="ORF">AAW51_3404</name>
</gene>
<dbReference type="PATRIC" id="fig|413882.6.peg.3553"/>
<keyword evidence="3" id="KW-1185">Reference proteome</keyword>
<reference evidence="2 3" key="1">
    <citation type="submission" date="2015-05" db="EMBL/GenBank/DDBJ databases">
        <authorList>
            <person name="Tang B."/>
            <person name="Yu Y."/>
        </authorList>
    </citation>
    <scope>NUCLEOTIDE SEQUENCE [LARGE SCALE GENOMIC DNA]</scope>
    <source>
        <strain evidence="2 3">DSM 7029</strain>
    </source>
</reference>
<dbReference type="OrthoDB" id="8687030at2"/>
<evidence type="ECO:0000313" key="3">
    <source>
        <dbReference type="Proteomes" id="UP000035352"/>
    </source>
</evidence>
<dbReference type="InterPro" id="IPR025311">
    <property type="entry name" value="DUF4166"/>
</dbReference>
<dbReference type="Pfam" id="PF13761">
    <property type="entry name" value="DUF4166"/>
    <property type="match status" value="1"/>
</dbReference>
<dbReference type="Proteomes" id="UP000035352">
    <property type="component" value="Chromosome"/>
</dbReference>
<sequence length="212" mass="23214">MNTVLHPAAADRAPELNFAEMVGAAQWQQLSLPIRRRFAAGHGDVSYRGSMALRASPLGRCFALLARLLGSPLAAGRQHEVPTTVNVRHDGRGGVVWERLLGRPDAAGAQCVRSTKRMGPDSTLEECTDGGLSMSLAVRVEDGALVFYSRCYFVLLLGRWRLPVPALLTPGTCRVEHRDEGPGRFRFTLDMVHPLWGHTFHQTGVFADPEAC</sequence>
<proteinExistence type="predicted"/>
<organism evidence="2 3">
    <name type="scientific">Caldimonas brevitalea</name>
    <dbReference type="NCBI Taxonomy" id="413882"/>
    <lineage>
        <taxon>Bacteria</taxon>
        <taxon>Pseudomonadati</taxon>
        <taxon>Pseudomonadota</taxon>
        <taxon>Betaproteobacteria</taxon>
        <taxon>Burkholderiales</taxon>
        <taxon>Sphaerotilaceae</taxon>
        <taxon>Caldimonas</taxon>
    </lineage>
</organism>
<name>A0A0G3BU87_9BURK</name>
<dbReference type="EMBL" id="CP011371">
    <property type="protein sequence ID" value="AKJ30095.1"/>
    <property type="molecule type" value="Genomic_DNA"/>
</dbReference>
<protein>
    <recommendedName>
        <fullName evidence="1">DUF4166 domain-containing protein</fullName>
    </recommendedName>
</protein>
<accession>A0A0G3BU87</accession>
<dbReference type="KEGG" id="pbh:AAW51_3404"/>
<dbReference type="STRING" id="413882.AAW51_3404"/>
<dbReference type="AlphaFoldDB" id="A0A0G3BU87"/>
<feature type="domain" description="DUF4166" evidence="1">
    <location>
        <begin position="32"/>
        <end position="206"/>
    </location>
</feature>
<evidence type="ECO:0000259" key="1">
    <source>
        <dbReference type="Pfam" id="PF13761"/>
    </source>
</evidence>
<evidence type="ECO:0000313" key="2">
    <source>
        <dbReference type="EMBL" id="AKJ30095.1"/>
    </source>
</evidence>
<dbReference type="RefSeq" id="WP_047195551.1">
    <property type="nucleotide sequence ID" value="NZ_CP011371.1"/>
</dbReference>